<accession>A0ABC8C0G4</accession>
<name>A0ABC8C0G4_9ACTN</name>
<feature type="region of interest" description="Disordered" evidence="1">
    <location>
        <begin position="25"/>
        <end position="59"/>
    </location>
</feature>
<dbReference type="KEGG" id="kab:B7C62_31285"/>
<evidence type="ECO:0000256" key="1">
    <source>
        <dbReference type="SAM" id="MobiDB-lite"/>
    </source>
</evidence>
<dbReference type="Proteomes" id="UP000192251">
    <property type="component" value="Chromosome"/>
</dbReference>
<protein>
    <submittedName>
        <fullName evidence="2">Uncharacterized protein</fullName>
    </submittedName>
</protein>
<evidence type="ECO:0000313" key="2">
    <source>
        <dbReference type="EMBL" id="ARF76264.1"/>
    </source>
</evidence>
<organism evidence="2 3">
    <name type="scientific">Kitasatospora albolonga</name>
    <dbReference type="NCBI Taxonomy" id="68173"/>
    <lineage>
        <taxon>Bacteria</taxon>
        <taxon>Bacillati</taxon>
        <taxon>Actinomycetota</taxon>
        <taxon>Actinomycetes</taxon>
        <taxon>Kitasatosporales</taxon>
        <taxon>Streptomycetaceae</taxon>
        <taxon>Kitasatospora</taxon>
    </lineage>
</organism>
<dbReference type="AlphaFoldDB" id="A0ABC8C0G4"/>
<dbReference type="InterPro" id="IPR045701">
    <property type="entry name" value="DUF6059"/>
</dbReference>
<feature type="compositionally biased region" description="Pro residues" evidence="1">
    <location>
        <begin position="29"/>
        <end position="50"/>
    </location>
</feature>
<proteinExistence type="predicted"/>
<dbReference type="EMBL" id="CP020563">
    <property type="protein sequence ID" value="ARF76264.1"/>
    <property type="molecule type" value="Genomic_DNA"/>
</dbReference>
<evidence type="ECO:0000313" key="3">
    <source>
        <dbReference type="Proteomes" id="UP000192251"/>
    </source>
</evidence>
<dbReference type="RefSeq" id="WP_084751616.1">
    <property type="nucleotide sequence ID" value="NZ_CP020563.1"/>
</dbReference>
<gene>
    <name evidence="2" type="ORF">B7C62_31285</name>
</gene>
<sequence length="84" mass="8664">MTAVRRLLAALGRSLSAAGWMWLGLAGVGPPPPPGPPPPGSPQPGPLRPPPEGHPERLCPEVPLTEAERALARDLARTAPRDGG</sequence>
<keyword evidence="3" id="KW-1185">Reference proteome</keyword>
<dbReference type="Pfam" id="PF19534">
    <property type="entry name" value="DUF6059"/>
    <property type="match status" value="1"/>
</dbReference>
<reference evidence="2 3" key="1">
    <citation type="submission" date="2017-04" db="EMBL/GenBank/DDBJ databases">
        <title>The complete genome sequence of Streptomyces albolongus YIM 101047, the producer of novel bafilomycins and novel odoriferous sesquiterpenoids.</title>
        <authorList>
            <person name="Yin M."/>
            <person name="Jiang Y."/>
        </authorList>
    </citation>
    <scope>NUCLEOTIDE SEQUENCE [LARGE SCALE GENOMIC DNA]</scope>
    <source>
        <strain evidence="2 3">YIM 101047</strain>
    </source>
</reference>